<accession>A0A8J6H8I8</accession>
<organism evidence="1 2">
    <name type="scientific">Tenebrio molitor</name>
    <name type="common">Yellow mealworm beetle</name>
    <dbReference type="NCBI Taxonomy" id="7067"/>
    <lineage>
        <taxon>Eukaryota</taxon>
        <taxon>Metazoa</taxon>
        <taxon>Ecdysozoa</taxon>
        <taxon>Arthropoda</taxon>
        <taxon>Hexapoda</taxon>
        <taxon>Insecta</taxon>
        <taxon>Pterygota</taxon>
        <taxon>Neoptera</taxon>
        <taxon>Endopterygota</taxon>
        <taxon>Coleoptera</taxon>
        <taxon>Polyphaga</taxon>
        <taxon>Cucujiformia</taxon>
        <taxon>Tenebrionidae</taxon>
        <taxon>Tenebrio</taxon>
    </lineage>
</organism>
<sequence length="231" mass="26490">MAPVKSQHLVLLRQRKNIVPACAAVVDRLAPPICLFRRIREGVAPKDDTNRHHFDNVDRDEVLCDRTSLRTRPENYCSRSPHNWIELRWGGVRWTQGHPVLRLYHTKVGKKVTRVRTRKKGEDRACLGDPSIKNSCPEIEFELRPLDPPQGRFRFVLPKKNLEKIEFDSGRPPLIAAQGIPPFIFRILIFNESETSSSPPRPDPDGISVRRRPMPVRNRAFAWDCAAAPAI</sequence>
<proteinExistence type="predicted"/>
<dbReference type="EMBL" id="JABDTM020027651">
    <property type="protein sequence ID" value="KAH0810209.1"/>
    <property type="molecule type" value="Genomic_DNA"/>
</dbReference>
<evidence type="ECO:0000313" key="2">
    <source>
        <dbReference type="Proteomes" id="UP000719412"/>
    </source>
</evidence>
<evidence type="ECO:0000313" key="1">
    <source>
        <dbReference type="EMBL" id="KAH0810209.1"/>
    </source>
</evidence>
<gene>
    <name evidence="1" type="ORF">GEV33_012583</name>
</gene>
<dbReference type="Proteomes" id="UP000719412">
    <property type="component" value="Unassembled WGS sequence"/>
</dbReference>
<name>A0A8J6H8I8_TENMO</name>
<dbReference type="AlphaFoldDB" id="A0A8J6H8I8"/>
<reference evidence="1" key="2">
    <citation type="submission" date="2021-08" db="EMBL/GenBank/DDBJ databases">
        <authorList>
            <person name="Eriksson T."/>
        </authorList>
    </citation>
    <scope>NUCLEOTIDE SEQUENCE</scope>
    <source>
        <strain evidence="1">Stoneville</strain>
        <tissue evidence="1">Whole head</tissue>
    </source>
</reference>
<reference evidence="1" key="1">
    <citation type="journal article" date="2020" name="J Insects Food Feed">
        <title>The yellow mealworm (Tenebrio molitor) genome: a resource for the emerging insects as food and feed industry.</title>
        <authorList>
            <person name="Eriksson T."/>
            <person name="Andere A."/>
            <person name="Kelstrup H."/>
            <person name="Emery V."/>
            <person name="Picard C."/>
        </authorList>
    </citation>
    <scope>NUCLEOTIDE SEQUENCE</scope>
    <source>
        <strain evidence="1">Stoneville</strain>
        <tissue evidence="1">Whole head</tissue>
    </source>
</reference>
<comment type="caution">
    <text evidence="1">The sequence shown here is derived from an EMBL/GenBank/DDBJ whole genome shotgun (WGS) entry which is preliminary data.</text>
</comment>
<keyword evidence="2" id="KW-1185">Reference proteome</keyword>
<protein>
    <submittedName>
        <fullName evidence="1">Uncharacterized protein</fullName>
    </submittedName>
</protein>